<organism evidence="1 2">
    <name type="scientific">Magnetospirillum moscoviense</name>
    <dbReference type="NCBI Taxonomy" id="1437059"/>
    <lineage>
        <taxon>Bacteria</taxon>
        <taxon>Pseudomonadati</taxon>
        <taxon>Pseudomonadota</taxon>
        <taxon>Alphaproteobacteria</taxon>
        <taxon>Rhodospirillales</taxon>
        <taxon>Rhodospirillaceae</taxon>
        <taxon>Magnetospirillum</taxon>
    </lineage>
</organism>
<evidence type="ECO:0000313" key="1">
    <source>
        <dbReference type="EMBL" id="OAN49955.1"/>
    </source>
</evidence>
<keyword evidence="2" id="KW-1185">Reference proteome</keyword>
<dbReference type="AlphaFoldDB" id="A0A178MPE0"/>
<protein>
    <submittedName>
        <fullName evidence="1">Uncharacterized protein</fullName>
    </submittedName>
</protein>
<gene>
    <name evidence="1" type="ORF">A6A05_01685</name>
</gene>
<evidence type="ECO:0000313" key="2">
    <source>
        <dbReference type="Proteomes" id="UP000078543"/>
    </source>
</evidence>
<accession>A0A178MPE0</accession>
<dbReference type="Proteomes" id="UP000078543">
    <property type="component" value="Unassembled WGS sequence"/>
</dbReference>
<comment type="caution">
    <text evidence="1">The sequence shown here is derived from an EMBL/GenBank/DDBJ whole genome shotgun (WGS) entry which is preliminary data.</text>
</comment>
<dbReference type="EMBL" id="LWQU01000141">
    <property type="protein sequence ID" value="OAN49955.1"/>
    <property type="molecule type" value="Genomic_DNA"/>
</dbReference>
<proteinExistence type="predicted"/>
<name>A0A178MPE0_9PROT</name>
<reference evidence="1 2" key="1">
    <citation type="submission" date="2016-04" db="EMBL/GenBank/DDBJ databases">
        <title>Draft genome sequence of freshwater magnetotactic bacteria Magnetospirillum marisnigri SP-1 and Magnetospirillum moscoviense BB-1.</title>
        <authorList>
            <person name="Koziaeva V."/>
            <person name="Dziuba M.V."/>
            <person name="Ivanov T.M."/>
            <person name="Kuznetsov B."/>
            <person name="Grouzdev D.S."/>
        </authorList>
    </citation>
    <scope>NUCLEOTIDE SEQUENCE [LARGE SCALE GENOMIC DNA]</scope>
    <source>
        <strain evidence="1 2">BB-1</strain>
    </source>
</reference>
<dbReference type="STRING" id="1437059.A6A05_01685"/>
<sequence length="220" mass="24209">MDLDELLIECIDALGGPGWDGNERQDHLTFIQQVIEGGDAPAEICDLLQSVATYFREVATVPEMEQALGNRQRPNALAAELRRRVRDDAYVYHGTIYGRLAGIAREGLIPGKAPVWKERHVPSDFLTSSVFFTSSWRGAMTWAETACHCSRGRRDGLHRTPVVVRLPALGLDLQPDPRATTLGCLMVAGTVPSNRAHVIVGATRGFPIWRPLQDVLASGR</sequence>